<keyword evidence="1" id="KW-1133">Transmembrane helix</keyword>
<keyword evidence="4" id="KW-1185">Reference proteome</keyword>
<dbReference type="Proteomes" id="UP000542674">
    <property type="component" value="Unassembled WGS sequence"/>
</dbReference>
<organism evidence="3 4">
    <name type="scientific">Saccharothrix violaceirubra</name>
    <dbReference type="NCBI Taxonomy" id="413306"/>
    <lineage>
        <taxon>Bacteria</taxon>
        <taxon>Bacillati</taxon>
        <taxon>Actinomycetota</taxon>
        <taxon>Actinomycetes</taxon>
        <taxon>Pseudonocardiales</taxon>
        <taxon>Pseudonocardiaceae</taxon>
        <taxon>Saccharothrix</taxon>
    </lineage>
</organism>
<feature type="transmembrane region" description="Helical" evidence="1">
    <location>
        <begin position="374"/>
        <end position="393"/>
    </location>
</feature>
<feature type="transmembrane region" description="Helical" evidence="1">
    <location>
        <begin position="336"/>
        <end position="362"/>
    </location>
</feature>
<feature type="transmembrane region" description="Helical" evidence="1">
    <location>
        <begin position="456"/>
        <end position="476"/>
    </location>
</feature>
<feature type="domain" description="Peptidase C14 caspase" evidence="2">
    <location>
        <begin position="11"/>
        <end position="201"/>
    </location>
</feature>
<feature type="transmembrane region" description="Helical" evidence="1">
    <location>
        <begin position="425"/>
        <end position="444"/>
    </location>
</feature>
<sequence length="500" mass="52105">MTSLPDRTHSRAVLIGTSDFKRADHFPPLPAVRNNLFDLMCALTAADTGILGWQQCVLVDTPDTVSSFMERLRKTAHQAEDLLVVYYAGHGVRHDVRDELYLTVRDSDRDGLAGTAVPFDFVREVLADSPARVKLLILDCCYSGTALGAMSAGGIGARDIAVAGTTVITSSAPNRVSLASEGHRNTAFTSELIDILTRGASLASAPLTINTLYRSLLAATANHGIPEPRFKSTGTSADLLLRGDRPPVPEPVAVPVAAATPAQVPPAPVANAPIPTAVVPPPAPVAWPENPRPLEYRPMSPLFAGAAVGPPSVPPVRPAPSARGAASGVSRVVSGLLLIPLWLGVIFGVAGTLAGVVGFLFGTPPPGKTTAGDLAGGAASLMIGVCCAVLLRWPVARWRAGRSPVPARLALRVVLLRPLSRIPPAVSVIVLAMTAPTTVAMAVGRWTTSPTSSGSALGSAVFGTGIMLLVSVLFALSIRCRRKRAQAAQRCPKWTLPGNP</sequence>
<accession>A0A7W7T2R0</accession>
<evidence type="ECO:0000313" key="3">
    <source>
        <dbReference type="EMBL" id="MBB4965489.1"/>
    </source>
</evidence>
<gene>
    <name evidence="3" type="ORF">F4559_002848</name>
</gene>
<keyword evidence="1" id="KW-0472">Membrane</keyword>
<proteinExistence type="predicted"/>
<dbReference type="Pfam" id="PF00656">
    <property type="entry name" value="Peptidase_C14"/>
    <property type="match status" value="1"/>
</dbReference>
<dbReference type="NCBIfam" id="NF047832">
    <property type="entry name" value="caspase_w_EACC1"/>
    <property type="match status" value="1"/>
</dbReference>
<protein>
    <recommendedName>
        <fullName evidence="2">Peptidase C14 caspase domain-containing protein</fullName>
    </recommendedName>
</protein>
<evidence type="ECO:0000313" key="4">
    <source>
        <dbReference type="Proteomes" id="UP000542674"/>
    </source>
</evidence>
<dbReference type="InterPro" id="IPR011600">
    <property type="entry name" value="Pept_C14_caspase"/>
</dbReference>
<evidence type="ECO:0000259" key="2">
    <source>
        <dbReference type="Pfam" id="PF00656"/>
    </source>
</evidence>
<dbReference type="InterPro" id="IPR029030">
    <property type="entry name" value="Caspase-like_dom_sf"/>
</dbReference>
<name>A0A7W7T2R0_9PSEU</name>
<dbReference type="AlphaFoldDB" id="A0A7W7T2R0"/>
<dbReference type="SUPFAM" id="SSF52129">
    <property type="entry name" value="Caspase-like"/>
    <property type="match status" value="1"/>
</dbReference>
<comment type="caution">
    <text evidence="3">The sequence shown here is derived from an EMBL/GenBank/DDBJ whole genome shotgun (WGS) entry which is preliminary data.</text>
</comment>
<reference evidence="3 4" key="1">
    <citation type="submission" date="2020-08" db="EMBL/GenBank/DDBJ databases">
        <title>Sequencing the genomes of 1000 actinobacteria strains.</title>
        <authorList>
            <person name="Klenk H.-P."/>
        </authorList>
    </citation>
    <scope>NUCLEOTIDE SEQUENCE [LARGE SCALE GENOMIC DNA]</scope>
    <source>
        <strain evidence="3 4">DSM 45084</strain>
    </source>
</reference>
<dbReference type="Gene3D" id="3.40.50.1460">
    <property type="match status" value="1"/>
</dbReference>
<dbReference type="EMBL" id="JACHJS010000001">
    <property type="protein sequence ID" value="MBB4965489.1"/>
    <property type="molecule type" value="Genomic_DNA"/>
</dbReference>
<evidence type="ECO:0000256" key="1">
    <source>
        <dbReference type="SAM" id="Phobius"/>
    </source>
</evidence>
<keyword evidence="1" id="KW-0812">Transmembrane</keyword>
<dbReference type="GO" id="GO:0004197">
    <property type="term" value="F:cysteine-type endopeptidase activity"/>
    <property type="evidence" value="ECO:0007669"/>
    <property type="project" value="InterPro"/>
</dbReference>
<dbReference type="GO" id="GO:0006508">
    <property type="term" value="P:proteolysis"/>
    <property type="evidence" value="ECO:0007669"/>
    <property type="project" value="InterPro"/>
</dbReference>
<dbReference type="RefSeq" id="WP_184669041.1">
    <property type="nucleotide sequence ID" value="NZ_BAABAI010000001.1"/>
</dbReference>